<dbReference type="Pfam" id="PF20255">
    <property type="entry name" value="DUF6606"/>
    <property type="match status" value="1"/>
</dbReference>
<evidence type="ECO:0000313" key="3">
    <source>
        <dbReference type="Proteomes" id="UP001642482"/>
    </source>
</evidence>
<comment type="caution">
    <text evidence="2">The sequence shown here is derived from an EMBL/GenBank/DDBJ whole genome shotgun (WGS) entry which is preliminary data.</text>
</comment>
<feature type="domain" description="DUF6606" evidence="1">
    <location>
        <begin position="13"/>
        <end position="287"/>
    </location>
</feature>
<dbReference type="EMBL" id="CAWUHD010000022">
    <property type="protein sequence ID" value="CAK7216900.1"/>
    <property type="molecule type" value="Genomic_DNA"/>
</dbReference>
<keyword evidence="3" id="KW-1185">Reference proteome</keyword>
<evidence type="ECO:0000259" key="1">
    <source>
        <dbReference type="Pfam" id="PF20255"/>
    </source>
</evidence>
<accession>A0ABP0BBP2</accession>
<dbReference type="InterPro" id="IPR046541">
    <property type="entry name" value="DUF6606"/>
</dbReference>
<reference evidence="2 3" key="1">
    <citation type="submission" date="2024-01" db="EMBL/GenBank/DDBJ databases">
        <authorList>
            <person name="Allen C."/>
            <person name="Tagirdzhanova G."/>
        </authorList>
    </citation>
    <scope>NUCLEOTIDE SEQUENCE [LARGE SCALE GENOMIC DNA]</scope>
</reference>
<proteinExistence type="predicted"/>
<sequence length="522" mass="59189">MASLEMREALERVFNHLVLPPQLPSGQDEGLDKIGHDILRRIRRACGQLTVVTNKRFENAWKTVNAGIAMFQKTDENSRPVPTLLEAFKRLENEGNVVALYIEEQNTGLLMYRHTGNDEASHIVFEAFEASPLSSDVLSAPDALRWTFPSRAAQIPVNDFNATNFQSTLAAFLDQARSEYISHLADKASKAGRDIAEVRNAANPDLITHMLLSLIQGIGRTAVVEPIKKRVRDDVSFGDGEKPWRRLPAWLILRVFMQRQMSLLLGSSLGYTAYKILSCMILSQLLDDCVKFRLLPDSVSLLQKKLGRKLAKLEGHLSSDNTATPDQTHSEILNGTALIFKASIEQANRYLEAEILRFKTGNLLNILQLPDFQSMKRLRRIQKYLNKRRNSSTLGAMTIFSEGDMSFNSRFSNSSPTHCALQEKILHKQNRLREAKTDEWKRNCPMLPQRGSAKWPYTPTHSETLGTVHAFFKDESFVCRLLNEIEKRLAGIEKNWRETSTMEALITLILRAIELNAQLWLG</sequence>
<dbReference type="Proteomes" id="UP001642482">
    <property type="component" value="Unassembled WGS sequence"/>
</dbReference>
<gene>
    <name evidence="2" type="ORF">SEUCBS140593_003022</name>
</gene>
<evidence type="ECO:0000313" key="2">
    <source>
        <dbReference type="EMBL" id="CAK7216900.1"/>
    </source>
</evidence>
<name>A0ABP0BBP2_9PEZI</name>
<organism evidence="2 3">
    <name type="scientific">Sporothrix eucalyptigena</name>
    <dbReference type="NCBI Taxonomy" id="1812306"/>
    <lineage>
        <taxon>Eukaryota</taxon>
        <taxon>Fungi</taxon>
        <taxon>Dikarya</taxon>
        <taxon>Ascomycota</taxon>
        <taxon>Pezizomycotina</taxon>
        <taxon>Sordariomycetes</taxon>
        <taxon>Sordariomycetidae</taxon>
        <taxon>Ophiostomatales</taxon>
        <taxon>Ophiostomataceae</taxon>
        <taxon>Sporothrix</taxon>
    </lineage>
</organism>
<protein>
    <recommendedName>
        <fullName evidence="1">DUF6606 domain-containing protein</fullName>
    </recommendedName>
</protein>